<evidence type="ECO:0000313" key="4">
    <source>
        <dbReference type="Proteomes" id="UP000016057"/>
    </source>
</evidence>
<dbReference type="STRING" id="1234409.C683_1128"/>
<dbReference type="PATRIC" id="fig|1234409.3.peg.1080"/>
<dbReference type="AlphaFoldDB" id="K8ZJT0"/>
<protein>
    <submittedName>
        <fullName evidence="3">Aspartate racemase</fullName>
        <ecNumber evidence="3">5.1.1.13</ecNumber>
    </submittedName>
</protein>
<dbReference type="GO" id="GO:0047689">
    <property type="term" value="F:aspartate racemase activity"/>
    <property type="evidence" value="ECO:0007669"/>
    <property type="project" value="UniProtKB-EC"/>
</dbReference>
<dbReference type="OrthoDB" id="9803739at2"/>
<evidence type="ECO:0000256" key="1">
    <source>
        <dbReference type="ARBA" id="ARBA00007847"/>
    </source>
</evidence>
<dbReference type="eggNOG" id="COG1794">
    <property type="taxonomic scope" value="Bacteria"/>
</dbReference>
<dbReference type="SUPFAM" id="SSF53681">
    <property type="entry name" value="Aspartate/glutamate racemase"/>
    <property type="match status" value="2"/>
</dbReference>
<comment type="caution">
    <text evidence="3">The sequence shown here is derived from an EMBL/GenBank/DDBJ whole genome shotgun (WGS) entry which is preliminary data.</text>
</comment>
<dbReference type="InterPro" id="IPR015942">
    <property type="entry name" value="Asp/Glu/hydantoin_racemase"/>
</dbReference>
<dbReference type="InterPro" id="IPR001920">
    <property type="entry name" value="Asp/Glu_race"/>
</dbReference>
<dbReference type="PROSITE" id="PS00924">
    <property type="entry name" value="ASP_GLU_RACEMASE_2"/>
    <property type="match status" value="1"/>
</dbReference>
<dbReference type="Pfam" id="PF01177">
    <property type="entry name" value="Asp_Glu_race"/>
    <property type="match status" value="1"/>
</dbReference>
<keyword evidence="2 3" id="KW-0413">Isomerase</keyword>
<name>K8ZJT0_9ENTE</name>
<dbReference type="InterPro" id="IPR004380">
    <property type="entry name" value="Asp_race"/>
</dbReference>
<dbReference type="EMBL" id="AMYT01000022">
    <property type="protein sequence ID" value="EKU26853.1"/>
    <property type="molecule type" value="Genomic_DNA"/>
</dbReference>
<dbReference type="PANTHER" id="PTHR21198:SF7">
    <property type="entry name" value="ASPARTATE-GLUTAMATE RACEMASE FAMILY"/>
    <property type="match status" value="1"/>
</dbReference>
<comment type="similarity">
    <text evidence="1">Belongs to the aspartate/glutamate racemases family.</text>
</comment>
<evidence type="ECO:0000313" key="3">
    <source>
        <dbReference type="EMBL" id="EKU26853.1"/>
    </source>
</evidence>
<dbReference type="InterPro" id="IPR033134">
    <property type="entry name" value="Asp/Glu_racemase_AS_2"/>
</dbReference>
<dbReference type="RefSeq" id="WP_009491929.1">
    <property type="nucleotide sequence ID" value="NZ_AMYT01000022.1"/>
</dbReference>
<keyword evidence="4" id="KW-1185">Reference proteome</keyword>
<dbReference type="Gene3D" id="3.40.50.1860">
    <property type="match status" value="2"/>
</dbReference>
<reference evidence="3 4" key="1">
    <citation type="journal article" date="2013" name="Genome Announc.">
        <title>Draft Genome Sequence of Catellicoccus marimammalium, a Novel Species Commonly Found in Gull Feces.</title>
        <authorList>
            <person name="Weigand M.R."/>
            <person name="Ryu H."/>
            <person name="Bozcek L."/>
            <person name="Konstantinidis K.T."/>
            <person name="Santo Domingo J.W."/>
        </authorList>
    </citation>
    <scope>NUCLEOTIDE SEQUENCE [LARGE SCALE GENOMIC DNA]</scope>
    <source>
        <strain evidence="3 4">M35/04/3</strain>
    </source>
</reference>
<dbReference type="PANTHER" id="PTHR21198">
    <property type="entry name" value="GLUTAMATE RACEMASE"/>
    <property type="match status" value="1"/>
</dbReference>
<sequence length="235" mass="27230">MENFFVVLGGMGTMATESFIHLLNQRTPANKDQDYLNYIVCNHASIPDRTAFILQQSKEDPYPVLQEDIVSLQPLHPRFFVLTCNTAHYFYERLQESSIVPILHMPRIAAHVVAKKAQGKKKRVMVLATSGTIQSKVYHQELESYPNLEICIPDAELQKEVMGLIYDDIKEKDWMNEARYHQILQRAKEEYHCDYMILGCTELSLIEEKCPNHPYEVIDAQSELVNQVLVEMKKK</sequence>
<accession>K8ZJT0</accession>
<organism evidence="3 4">
    <name type="scientific">Catellicoccus marimammalium M35/04/3</name>
    <dbReference type="NCBI Taxonomy" id="1234409"/>
    <lineage>
        <taxon>Bacteria</taxon>
        <taxon>Bacillati</taxon>
        <taxon>Bacillota</taxon>
        <taxon>Bacilli</taxon>
        <taxon>Lactobacillales</taxon>
        <taxon>Enterococcaceae</taxon>
        <taxon>Catellicoccus</taxon>
    </lineage>
</organism>
<dbReference type="Proteomes" id="UP000016057">
    <property type="component" value="Unassembled WGS sequence"/>
</dbReference>
<dbReference type="PROSITE" id="PS00923">
    <property type="entry name" value="ASP_GLU_RACEMASE_1"/>
    <property type="match status" value="1"/>
</dbReference>
<gene>
    <name evidence="3" type="ORF">C683_1128</name>
</gene>
<dbReference type="NCBIfam" id="TIGR00035">
    <property type="entry name" value="asp_race"/>
    <property type="match status" value="1"/>
</dbReference>
<dbReference type="EC" id="5.1.1.13" evidence="3"/>
<evidence type="ECO:0000256" key="2">
    <source>
        <dbReference type="ARBA" id="ARBA00023235"/>
    </source>
</evidence>
<dbReference type="InterPro" id="IPR018187">
    <property type="entry name" value="Asp/Glu_racemase_AS_1"/>
</dbReference>
<proteinExistence type="inferred from homology"/>